<dbReference type="NCBIfam" id="TIGR04223">
    <property type="entry name" value="quorum_AgrD"/>
    <property type="match status" value="1"/>
</dbReference>
<organism evidence="2 3">
    <name type="scientific">Lacrimispora amygdalina</name>
    <dbReference type="NCBI Taxonomy" id="253257"/>
    <lineage>
        <taxon>Bacteria</taxon>
        <taxon>Bacillati</taxon>
        <taxon>Bacillota</taxon>
        <taxon>Clostridia</taxon>
        <taxon>Lachnospirales</taxon>
        <taxon>Lachnospiraceae</taxon>
        <taxon>Lacrimispora</taxon>
    </lineage>
</organism>
<evidence type="ECO:0000256" key="1">
    <source>
        <dbReference type="SAM" id="SignalP"/>
    </source>
</evidence>
<gene>
    <name evidence="2" type="ORF">DS742_09715</name>
</gene>
<name>A0A3E2NDN5_9FIRM</name>
<comment type="caution">
    <text evidence="2">The sequence shown here is derived from an EMBL/GenBank/DDBJ whole genome shotgun (WGS) entry which is preliminary data.</text>
</comment>
<keyword evidence="1" id="KW-0732">Signal</keyword>
<dbReference type="OrthoDB" id="1922077at2"/>
<dbReference type="Proteomes" id="UP000260680">
    <property type="component" value="Unassembled WGS sequence"/>
</dbReference>
<dbReference type="RefSeq" id="WP_117416808.1">
    <property type="nucleotide sequence ID" value="NZ_QOHO01000027.1"/>
</dbReference>
<reference evidence="2 3" key="1">
    <citation type="submission" date="2018-07" db="EMBL/GenBank/DDBJ databases">
        <title>New species, Clostridium PI-S10-A1B.</title>
        <authorList>
            <person name="Krishna G."/>
            <person name="Summeta K."/>
            <person name="Shikha S."/>
            <person name="Prabhu P.B."/>
            <person name="Suresh K."/>
        </authorList>
    </citation>
    <scope>NUCLEOTIDE SEQUENCE [LARGE SCALE GENOMIC DNA]</scope>
    <source>
        <strain evidence="2 3">PI-S10-A1B</strain>
    </source>
</reference>
<feature type="chain" id="PRO_5038873247" evidence="1">
    <location>
        <begin position="19"/>
        <end position="47"/>
    </location>
</feature>
<accession>A0A3E2NDN5</accession>
<sequence length="47" mass="5225">MKKLSVIMGNMVSGLALVSAVTTSNVACGYIYYQPEMPKEVKKLRKF</sequence>
<protein>
    <submittedName>
        <fullName evidence="2">Cyclic lactone autoinducer peptide</fullName>
    </submittedName>
</protein>
<dbReference type="InterPro" id="IPR009229">
    <property type="entry name" value="AgrD"/>
</dbReference>
<dbReference type="EMBL" id="QOHO01000027">
    <property type="protein sequence ID" value="RFZ79128.1"/>
    <property type="molecule type" value="Genomic_DNA"/>
</dbReference>
<evidence type="ECO:0000313" key="2">
    <source>
        <dbReference type="EMBL" id="RFZ79128.1"/>
    </source>
</evidence>
<dbReference type="AlphaFoldDB" id="A0A3E2NDN5"/>
<proteinExistence type="predicted"/>
<evidence type="ECO:0000313" key="3">
    <source>
        <dbReference type="Proteomes" id="UP000260680"/>
    </source>
</evidence>
<feature type="signal peptide" evidence="1">
    <location>
        <begin position="1"/>
        <end position="18"/>
    </location>
</feature>